<dbReference type="Proteomes" id="UP000230859">
    <property type="component" value="Unassembled WGS sequence"/>
</dbReference>
<name>A0A2H0LS83_9BACT</name>
<feature type="chain" id="PRO_5013567599" evidence="1">
    <location>
        <begin position="35"/>
        <end position="1245"/>
    </location>
</feature>
<protein>
    <submittedName>
        <fullName evidence="2">Uncharacterized protein</fullName>
    </submittedName>
</protein>
<organism evidence="2 3">
    <name type="scientific">Candidatus Abzuiibacterium crystallinum</name>
    <dbReference type="NCBI Taxonomy" id="1974748"/>
    <lineage>
        <taxon>Bacteria</taxon>
        <taxon>Pseudomonadati</taxon>
        <taxon>Candidatus Omnitrophota</taxon>
        <taxon>Candidatus Abzuiibacterium</taxon>
    </lineage>
</organism>
<accession>A0A2H0LS83</accession>
<evidence type="ECO:0000256" key="1">
    <source>
        <dbReference type="SAM" id="SignalP"/>
    </source>
</evidence>
<feature type="signal peptide" evidence="1">
    <location>
        <begin position="1"/>
        <end position="34"/>
    </location>
</feature>
<proteinExistence type="predicted"/>
<evidence type="ECO:0000313" key="2">
    <source>
        <dbReference type="EMBL" id="PIQ87207.1"/>
    </source>
</evidence>
<dbReference type="EMBL" id="PCVY01000016">
    <property type="protein sequence ID" value="PIQ87207.1"/>
    <property type="molecule type" value="Genomic_DNA"/>
</dbReference>
<comment type="caution">
    <text evidence="2">The sequence shown here is derived from an EMBL/GenBank/DDBJ whole genome shotgun (WGS) entry which is preliminary data.</text>
</comment>
<gene>
    <name evidence="2" type="ORF">COV74_01410</name>
</gene>
<reference evidence="2 3" key="1">
    <citation type="submission" date="2017-09" db="EMBL/GenBank/DDBJ databases">
        <title>Depth-based differentiation of microbial function through sediment-hosted aquifers and enrichment of novel symbionts in the deep terrestrial subsurface.</title>
        <authorList>
            <person name="Probst A.J."/>
            <person name="Ladd B."/>
            <person name="Jarett J.K."/>
            <person name="Geller-Mcgrath D.E."/>
            <person name="Sieber C.M."/>
            <person name="Emerson J.B."/>
            <person name="Anantharaman K."/>
            <person name="Thomas B.C."/>
            <person name="Malmstrom R."/>
            <person name="Stieglmeier M."/>
            <person name="Klingl A."/>
            <person name="Woyke T."/>
            <person name="Ryan C.M."/>
            <person name="Banfield J.F."/>
        </authorList>
    </citation>
    <scope>NUCLEOTIDE SEQUENCE [LARGE SCALE GENOMIC DNA]</scope>
    <source>
        <strain evidence="2">CG11_big_fil_rev_8_21_14_0_20_45_26</strain>
    </source>
</reference>
<keyword evidence="1" id="KW-0732">Signal</keyword>
<evidence type="ECO:0000313" key="3">
    <source>
        <dbReference type="Proteomes" id="UP000230859"/>
    </source>
</evidence>
<sequence>MQKKPLKKEISVVRRLTASLLAVALVLPPEALWAAPLAGIEIGAPVNQEARYQDLVSQIAIPQELGTIQERYASKSMSPAQASPIVVHIQDAHANYEAQRNIEQLMRYLNQTYGFSVVLLEGGAERLKPEQLQIFKDPKQNEKMIDQLMREGAATGSEAFLVSNQYTRSDVEAYGLESVSAYRADLEQFRKIWDQTEQGRQFARFLAQAIDRISSRDAHKELRDFIRVWQRFKESKNQLNVFLDALEKTALEALNIDLHDPRQQIDWPMLVRIAKLKEIQSGLRLDEAKKEWEQAKSQLEQAQVDERLIIKAEDRLFGKEAPMTDNIESTRSLFEEILVNAYPEGFTFKDYPQLAIWVGGTLLRHEIDGSELFDEAERLSARMMDVLAATESEKTIVTLYRDSYLLSDLFSLEMTREAFLDVQDNLNRFTPDRLIERIRLIDPNGTYPGEDALKPIMDLFSECLKSYEFAIKREEGFLNNIENMIRETKQDRVMTVAGGFHTKGMSDGLRRHHISYLIVSPRITQFQDVEKEHQNYITSLLQITPGMRQSTRTSPGNLVDDAIYTQLGGHSNWKNRGVAQAANGVLTAGSIETLQAQLRGGVFVELAEGSRVAWQFPGAEEEVLTTPGTEAPVVVRQILSTPEGIKVGNVSTGEFTVNAAGQINTDLSTIPVSSARSEFREPAVSSRVRELTALSSAAARLSLVTLSLEIALGLAPVRSELRARSSSAVVVEAEELIESEDVPPVDILSVIKYELLRLWRSGPRNDSVVNIDKEGNILGMHRLQDIAISWEPLFAGVSTGSGQSAAWGAYSLLNAILHGDKPPTTIRALVTLIEKVEEAKRIPSAQLPVKYANARQELLMVLRIVNNDPRLKIDALDLKDFFERYDVTEITLLNSIQGVLRAIEHQRYSRAQQAFRILYANLEEKLGQAGLLTTDSARSKTLSRTQAFQFATALKKTQSHLDSVEQRRPELRKANSVEIVARNTLNISQLSEARPEFRLQAERELAGATGDVFALGLGTRELVARLAEFVPTAFAAAEVIQPGQFNQILAQISAIFRKQSAVEGRNIEVLGADQLNVQAFELALQSAAVNSKLELVYMVRGVQEGALEVFEASLKDRLKAIRSSLGLSEGKAGQIQVTAAPSDERALAAFITREFLPKKSDSLNEHVAVVSPSHSLLERIQHLGTAKIFNNVTGLDETQALRVKVNEIVLGEQEVSFFDIVSGLALIESILEQVRDATRRIATAA</sequence>
<dbReference type="AlphaFoldDB" id="A0A2H0LS83"/>